<gene>
    <name evidence="9" type="ORF">PFICI_12706</name>
</gene>
<dbReference type="Pfam" id="PF01328">
    <property type="entry name" value="Peroxidase_2"/>
    <property type="match status" value="1"/>
</dbReference>
<dbReference type="InterPro" id="IPR000028">
    <property type="entry name" value="Chloroperoxidase"/>
</dbReference>
<dbReference type="SUPFAM" id="SSF47571">
    <property type="entry name" value="Cloroperoxidase"/>
    <property type="match status" value="1"/>
</dbReference>
<organism evidence="9 10">
    <name type="scientific">Pestalotiopsis fici (strain W106-1 / CGMCC3.15140)</name>
    <dbReference type="NCBI Taxonomy" id="1229662"/>
    <lineage>
        <taxon>Eukaryota</taxon>
        <taxon>Fungi</taxon>
        <taxon>Dikarya</taxon>
        <taxon>Ascomycota</taxon>
        <taxon>Pezizomycotina</taxon>
        <taxon>Sordariomycetes</taxon>
        <taxon>Xylariomycetidae</taxon>
        <taxon>Amphisphaeriales</taxon>
        <taxon>Sporocadaceae</taxon>
        <taxon>Pestalotiopsis</taxon>
    </lineage>
</organism>
<name>W3WRL0_PESFW</name>
<dbReference type="GO" id="GO:0004601">
    <property type="term" value="F:peroxidase activity"/>
    <property type="evidence" value="ECO:0007669"/>
    <property type="project" value="UniProtKB-KW"/>
</dbReference>
<evidence type="ECO:0000256" key="1">
    <source>
        <dbReference type="ARBA" id="ARBA00001970"/>
    </source>
</evidence>
<dbReference type="GeneID" id="19277719"/>
<feature type="domain" description="Heme haloperoxidase family profile" evidence="8">
    <location>
        <begin position="28"/>
        <end position="239"/>
    </location>
</feature>
<accession>W3WRL0</accession>
<dbReference type="InParanoid" id="W3WRL0"/>
<keyword evidence="6" id="KW-0408">Iron</keyword>
<evidence type="ECO:0000256" key="5">
    <source>
        <dbReference type="ARBA" id="ARBA00023002"/>
    </source>
</evidence>
<keyword evidence="3" id="KW-0349">Heme</keyword>
<proteinExistence type="inferred from homology"/>
<keyword evidence="5" id="KW-0560">Oxidoreductase</keyword>
<sequence>MNAVTKELGKRDSMNGDDLWVGSTIRWNHFAWKPAGHNDLRSPCPAMNTLANHGFLPRDGRHITKDILITALKDGYNIGYDFAFNIWDTGRVVNPQPNATFFDMDMLQPTHGLVEHDGSLSRADVYFDTSGKFDPKVFDSFMSYFGNDTEISVKSLANARARHALDMSRVNPDFAIAEESVPVLVGENAMLVAIWGDPVVQVIDRAYFEYFFRNERMPVELGWSPPSTEIGPTIGQIVNDMIAQSPADVPLSF</sequence>
<dbReference type="HOGENOM" id="CLU_050230_0_0_1"/>
<comment type="similarity">
    <text evidence="7">Belongs to the chloroperoxidase family.</text>
</comment>
<dbReference type="AlphaFoldDB" id="W3WRL0"/>
<evidence type="ECO:0000256" key="6">
    <source>
        <dbReference type="ARBA" id="ARBA00023004"/>
    </source>
</evidence>
<dbReference type="KEGG" id="pfy:PFICI_12706"/>
<dbReference type="Proteomes" id="UP000030651">
    <property type="component" value="Unassembled WGS sequence"/>
</dbReference>
<keyword evidence="4" id="KW-0479">Metal-binding</keyword>
<dbReference type="GO" id="GO:0046872">
    <property type="term" value="F:metal ion binding"/>
    <property type="evidence" value="ECO:0007669"/>
    <property type="project" value="UniProtKB-KW"/>
</dbReference>
<evidence type="ECO:0000256" key="4">
    <source>
        <dbReference type="ARBA" id="ARBA00022723"/>
    </source>
</evidence>
<protein>
    <recommendedName>
        <fullName evidence="8">Heme haloperoxidase family profile domain-containing protein</fullName>
    </recommendedName>
</protein>
<dbReference type="PANTHER" id="PTHR33577">
    <property type="entry name" value="STERIGMATOCYSTIN BIOSYNTHESIS PEROXIDASE STCC-RELATED"/>
    <property type="match status" value="1"/>
</dbReference>
<comment type="cofactor">
    <cofactor evidence="1">
        <name>heme b</name>
        <dbReference type="ChEBI" id="CHEBI:60344"/>
    </cofactor>
</comment>
<evidence type="ECO:0000256" key="2">
    <source>
        <dbReference type="ARBA" id="ARBA00022559"/>
    </source>
</evidence>
<dbReference type="OrthoDB" id="407298at2759"/>
<evidence type="ECO:0000259" key="8">
    <source>
        <dbReference type="PROSITE" id="PS51405"/>
    </source>
</evidence>
<evidence type="ECO:0000313" key="9">
    <source>
        <dbReference type="EMBL" id="ETS75762.1"/>
    </source>
</evidence>
<reference evidence="10" key="1">
    <citation type="journal article" date="2015" name="BMC Genomics">
        <title>Genomic and transcriptomic analysis of the endophytic fungus Pestalotiopsis fici reveals its lifestyle and high potential for synthesis of natural products.</title>
        <authorList>
            <person name="Wang X."/>
            <person name="Zhang X."/>
            <person name="Liu L."/>
            <person name="Xiang M."/>
            <person name="Wang W."/>
            <person name="Sun X."/>
            <person name="Che Y."/>
            <person name="Guo L."/>
            <person name="Liu G."/>
            <person name="Guo L."/>
            <person name="Wang C."/>
            <person name="Yin W.B."/>
            <person name="Stadler M."/>
            <person name="Zhang X."/>
            <person name="Liu X."/>
        </authorList>
    </citation>
    <scope>NUCLEOTIDE SEQUENCE [LARGE SCALE GENOMIC DNA]</scope>
    <source>
        <strain evidence="10">W106-1 / CGMCC3.15140</strain>
    </source>
</reference>
<dbReference type="EMBL" id="KI912118">
    <property type="protein sequence ID" value="ETS75762.1"/>
    <property type="molecule type" value="Genomic_DNA"/>
</dbReference>
<dbReference type="RefSeq" id="XP_007839478.1">
    <property type="nucleotide sequence ID" value="XM_007841287.1"/>
</dbReference>
<evidence type="ECO:0000256" key="3">
    <source>
        <dbReference type="ARBA" id="ARBA00022617"/>
    </source>
</evidence>
<keyword evidence="2" id="KW-0575">Peroxidase</keyword>
<dbReference type="Gene3D" id="1.10.489.10">
    <property type="entry name" value="Chloroperoxidase-like"/>
    <property type="match status" value="1"/>
</dbReference>
<dbReference type="OMA" id="YFEYFFR"/>
<dbReference type="PANTHER" id="PTHR33577:SF9">
    <property type="entry name" value="PEROXIDASE STCC"/>
    <property type="match status" value="1"/>
</dbReference>
<dbReference type="InterPro" id="IPR036851">
    <property type="entry name" value="Chloroperoxidase-like_sf"/>
</dbReference>
<evidence type="ECO:0000256" key="7">
    <source>
        <dbReference type="ARBA" id="ARBA00025795"/>
    </source>
</evidence>
<keyword evidence="10" id="KW-1185">Reference proteome</keyword>
<dbReference type="eggNOG" id="ENOG502SN4Y">
    <property type="taxonomic scope" value="Eukaryota"/>
</dbReference>
<evidence type="ECO:0000313" key="10">
    <source>
        <dbReference type="Proteomes" id="UP000030651"/>
    </source>
</evidence>
<dbReference type="PROSITE" id="PS51405">
    <property type="entry name" value="HEME_HALOPEROXIDASE"/>
    <property type="match status" value="1"/>
</dbReference>